<dbReference type="GO" id="GO:0016705">
    <property type="term" value="F:oxidoreductase activity, acting on paired donors, with incorporation or reduction of molecular oxygen"/>
    <property type="evidence" value="ECO:0007669"/>
    <property type="project" value="InterPro"/>
</dbReference>
<dbReference type="Pfam" id="PF00067">
    <property type="entry name" value="p450"/>
    <property type="match status" value="1"/>
</dbReference>
<dbReference type="PRINTS" id="PR00457">
    <property type="entry name" value="ANPEROXIDASE"/>
</dbReference>
<accession>A0A8H7C956</accession>
<dbReference type="Gene3D" id="1.10.640.10">
    <property type="entry name" value="Haem peroxidase domain superfamily, animal type"/>
    <property type="match status" value="1"/>
</dbReference>
<evidence type="ECO:0008006" key="11">
    <source>
        <dbReference type="Google" id="ProtNLM"/>
    </source>
</evidence>
<keyword evidence="3 7" id="KW-0479">Metal-binding</keyword>
<dbReference type="InterPro" id="IPR050783">
    <property type="entry name" value="Oxylipin_biosynth_metab"/>
</dbReference>
<evidence type="ECO:0000313" key="10">
    <source>
        <dbReference type="Proteomes" id="UP000629468"/>
    </source>
</evidence>
<evidence type="ECO:0000313" key="9">
    <source>
        <dbReference type="EMBL" id="KAF7770441.1"/>
    </source>
</evidence>
<evidence type="ECO:0000256" key="3">
    <source>
        <dbReference type="ARBA" id="ARBA00022723"/>
    </source>
</evidence>
<dbReference type="InterPro" id="IPR019791">
    <property type="entry name" value="Haem_peroxidase_animal"/>
</dbReference>
<dbReference type="PANTHER" id="PTHR11903">
    <property type="entry name" value="PROSTAGLANDIN G/H SYNTHASE"/>
    <property type="match status" value="1"/>
</dbReference>
<dbReference type="InterPro" id="IPR037120">
    <property type="entry name" value="Haem_peroxidase_sf_animal"/>
</dbReference>
<dbReference type="PROSITE" id="PS50292">
    <property type="entry name" value="PEROXIDASE_3"/>
    <property type="match status" value="1"/>
</dbReference>
<dbReference type="InterPro" id="IPR034812">
    <property type="entry name" value="Ppo-like_N"/>
</dbReference>
<dbReference type="GO" id="GO:0051213">
    <property type="term" value="F:dioxygenase activity"/>
    <property type="evidence" value="ECO:0007669"/>
    <property type="project" value="UniProtKB-KW"/>
</dbReference>
<keyword evidence="4" id="KW-0223">Dioxygenase</keyword>
<feature type="binding site" description="axial binding residue" evidence="7">
    <location>
        <position position="365"/>
    </location>
    <ligand>
        <name>heme b</name>
        <dbReference type="ChEBI" id="CHEBI:60344"/>
    </ligand>
    <ligandPart>
        <name>Fe</name>
        <dbReference type="ChEBI" id="CHEBI:18248"/>
    </ligandPart>
</feature>
<dbReference type="InterPro" id="IPR036396">
    <property type="entry name" value="Cyt_P450_sf"/>
</dbReference>
<dbReference type="GO" id="GO:0004601">
    <property type="term" value="F:peroxidase activity"/>
    <property type="evidence" value="ECO:0007669"/>
    <property type="project" value="InterPro"/>
</dbReference>
<dbReference type="GO" id="GO:0006979">
    <property type="term" value="P:response to oxidative stress"/>
    <property type="evidence" value="ECO:0007669"/>
    <property type="project" value="InterPro"/>
</dbReference>
<proteinExistence type="predicted"/>
<keyword evidence="6 7" id="KW-0408">Iron</keyword>
<dbReference type="Pfam" id="PF03098">
    <property type="entry name" value="An_peroxidase"/>
    <property type="match status" value="1"/>
</dbReference>
<dbReference type="SUPFAM" id="SSF48113">
    <property type="entry name" value="Heme-dependent peroxidases"/>
    <property type="match status" value="1"/>
</dbReference>
<feature type="region of interest" description="Disordered" evidence="8">
    <location>
        <begin position="1"/>
        <end position="29"/>
    </location>
</feature>
<protein>
    <recommendedName>
        <fullName evidence="11">Heme peroxidase</fullName>
    </recommendedName>
</protein>
<dbReference type="PANTHER" id="PTHR11903:SF37">
    <property type="entry name" value="PSI-PRODUCING OXYGENASE A"/>
    <property type="match status" value="1"/>
</dbReference>
<dbReference type="Proteomes" id="UP000629468">
    <property type="component" value="Unassembled WGS sequence"/>
</dbReference>
<dbReference type="InterPro" id="IPR010255">
    <property type="entry name" value="Haem_peroxidase_sf"/>
</dbReference>
<dbReference type="GO" id="GO:0020037">
    <property type="term" value="F:heme binding"/>
    <property type="evidence" value="ECO:0007669"/>
    <property type="project" value="InterPro"/>
</dbReference>
<feature type="region of interest" description="Disordered" evidence="8">
    <location>
        <begin position="115"/>
        <end position="134"/>
    </location>
</feature>
<evidence type="ECO:0000256" key="7">
    <source>
        <dbReference type="PIRSR" id="PIRSR619791-2"/>
    </source>
</evidence>
<dbReference type="InterPro" id="IPR001128">
    <property type="entry name" value="Cyt_P450"/>
</dbReference>
<reference evidence="9 10" key="1">
    <citation type="journal article" name="Sci. Rep.">
        <title>Telomere-to-telomere assembled and centromere annotated genomes of the two main subspecies of the button mushroom Agaricus bisporus reveal especially polymorphic chromosome ends.</title>
        <authorList>
            <person name="Sonnenberg A.S.M."/>
            <person name="Sedaghat-Telgerd N."/>
            <person name="Lavrijssen B."/>
            <person name="Ohm R.A."/>
            <person name="Hendrickx P.M."/>
            <person name="Scholtmeijer K."/>
            <person name="Baars J.J.P."/>
            <person name="van Peer A."/>
        </authorList>
    </citation>
    <scope>NUCLEOTIDE SEQUENCE [LARGE SCALE GENOMIC DNA]</scope>
    <source>
        <strain evidence="9 10">H119_p4</strain>
    </source>
</reference>
<evidence type="ECO:0000256" key="6">
    <source>
        <dbReference type="ARBA" id="ARBA00023004"/>
    </source>
</evidence>
<feature type="compositionally biased region" description="Polar residues" evidence="8">
    <location>
        <begin position="9"/>
        <end position="20"/>
    </location>
</feature>
<dbReference type="SUPFAM" id="SSF48264">
    <property type="entry name" value="Cytochrome P450"/>
    <property type="match status" value="1"/>
</dbReference>
<dbReference type="CDD" id="cd09817">
    <property type="entry name" value="linoleate_diol_synthase_like"/>
    <property type="match status" value="1"/>
</dbReference>
<evidence type="ECO:0000256" key="1">
    <source>
        <dbReference type="ARBA" id="ARBA00011881"/>
    </source>
</evidence>
<dbReference type="AlphaFoldDB" id="A0A8H7C956"/>
<evidence type="ECO:0000256" key="5">
    <source>
        <dbReference type="ARBA" id="ARBA00023002"/>
    </source>
</evidence>
<keyword evidence="5" id="KW-0560">Oxidoreductase</keyword>
<dbReference type="GO" id="GO:0005506">
    <property type="term" value="F:iron ion binding"/>
    <property type="evidence" value="ECO:0007669"/>
    <property type="project" value="InterPro"/>
</dbReference>
<dbReference type="Gene3D" id="1.10.630.10">
    <property type="entry name" value="Cytochrome P450"/>
    <property type="match status" value="1"/>
</dbReference>
<comment type="subunit">
    <text evidence="1">Homotetramer.</text>
</comment>
<evidence type="ECO:0000256" key="4">
    <source>
        <dbReference type="ARBA" id="ARBA00022964"/>
    </source>
</evidence>
<dbReference type="GO" id="GO:0006631">
    <property type="term" value="P:fatty acid metabolic process"/>
    <property type="evidence" value="ECO:0007669"/>
    <property type="project" value="UniProtKB-ARBA"/>
</dbReference>
<organism evidence="9 10">
    <name type="scientific">Agaricus bisporus var. burnettii</name>
    <dbReference type="NCBI Taxonomy" id="192524"/>
    <lineage>
        <taxon>Eukaryota</taxon>
        <taxon>Fungi</taxon>
        <taxon>Dikarya</taxon>
        <taxon>Basidiomycota</taxon>
        <taxon>Agaricomycotina</taxon>
        <taxon>Agaricomycetes</taxon>
        <taxon>Agaricomycetidae</taxon>
        <taxon>Agaricales</taxon>
        <taxon>Agaricineae</taxon>
        <taxon>Agaricaceae</taxon>
        <taxon>Agaricus</taxon>
    </lineage>
</organism>
<comment type="caution">
    <text evidence="9">The sequence shown here is derived from an EMBL/GenBank/DDBJ whole genome shotgun (WGS) entry which is preliminary data.</text>
</comment>
<gene>
    <name evidence="9" type="ORF">Agabi119p4_6415</name>
</gene>
<keyword evidence="2 7" id="KW-0349">Heme</keyword>
<evidence type="ECO:0000256" key="2">
    <source>
        <dbReference type="ARBA" id="ARBA00022617"/>
    </source>
</evidence>
<sequence length="1046" mass="117247">MSKRLSGIFTRQPSTSTGAGNNDDFVPPQTPKSMNNLRAQLKRGTISQPSAVAAVVDAVRHKNAIDDRKLLLEHALALISNMEEGSMATAAKNKIIQLFYSDLTHPASTSLGPKFAWRAPDGARNNPDLPDMGRAGTPYSRSVQQTHPLPADQLPDPGLVFDTLLRRESFVEHPGGLSAMMFSFAALVIHSVFRTSHRDVNINETSSYVDLSPLYGHNEDVQKKVRAYNGLGYLHPDTFGEDRLRFLPPAVCSILILFNRNHNYIAKKLYEINERGTYKDPANLTPDKRGDQDEEIFQTARLVNCGWFGMIVFSDYFSAILGLVRYGNNWSLLPFDEIRQDDHTLYERGKGNVVSVEFNCLYRWHATTSKSDEEWTMQAFRKIFGPDAKPEDFTPEDFKKIAKQAITAKPDPSTWTIGGLERQADGSFRDEDLANVLQNATEDPAARFGARGIPASMRLHEIMGLEQSRAWGVCSLNEFRRFLGLKAFESFSEWNSDPAVAKCAEKLYGNIENLELYVGLQAEEAKPLMEGAGLCPGYTISRAILSDAIALTRGDRFFTHDFTPYNLTAWGFADCQRDPGAFGFGSTMGRLLLRTLPDHYSENSVYTFFPFMTPKSMHTNLENIGVLKQYDLDRPSVRPSSVTFSDYKDVAHILESTADFDVVYKEHASRVIKGSGFYPVEDEKARNGVINALSGSPKLVDSIGRYFYETTQKLILENSFTFVGGETFGIDLIKYVIREVPVHWAATDVAGIQLKTKENPCGEYTPTELFDILSDIYSFIFIDIEPSKVRVLQYKVEKQIKDLLDLIEIHLGVGNRFTINGIIGTVSSFFHKSKRSEEHHEIVKRIDELGLSTDQLANTILAIMVSSVGLSLTLTNIINLYLGSDHDDTLKKLARHDDPQVFTGFVYEGLRLDPAFQGYYRVATKDQTIGKNELKKGDRVFADIGSANLNEKMFSEPSKVDPSRSTSACIFGDGPLRFLGETLTVKITSQVLRAIYAYNNVRRAPGASGKLKRFTEGSHPQYHFAYLDRDFKISPWPTSLTIQYDA</sequence>
<dbReference type="GO" id="GO:0004497">
    <property type="term" value="F:monooxygenase activity"/>
    <property type="evidence" value="ECO:0007669"/>
    <property type="project" value="InterPro"/>
</dbReference>
<name>A0A8H7C956_AGABI</name>
<evidence type="ECO:0000256" key="8">
    <source>
        <dbReference type="SAM" id="MobiDB-lite"/>
    </source>
</evidence>
<dbReference type="EMBL" id="JABXXO010000009">
    <property type="protein sequence ID" value="KAF7770441.1"/>
    <property type="molecule type" value="Genomic_DNA"/>
</dbReference>